<dbReference type="InParanoid" id="A0A316YP76"/>
<reference evidence="4 5" key="1">
    <citation type="journal article" date="2018" name="Mol. Biol. Evol.">
        <title>Broad Genomic Sampling Reveals a Smut Pathogenic Ancestry of the Fungal Clade Ustilaginomycotina.</title>
        <authorList>
            <person name="Kijpornyongpan T."/>
            <person name="Mondo S.J."/>
            <person name="Barry K."/>
            <person name="Sandor L."/>
            <person name="Lee J."/>
            <person name="Lipzen A."/>
            <person name="Pangilinan J."/>
            <person name="LaButti K."/>
            <person name="Hainaut M."/>
            <person name="Henrissat B."/>
            <person name="Grigoriev I.V."/>
            <person name="Spatafora J.W."/>
            <person name="Aime M.C."/>
        </authorList>
    </citation>
    <scope>NUCLEOTIDE SEQUENCE [LARGE SCALE GENOMIC DNA]</scope>
    <source>
        <strain evidence="4 5">MCA 4198</strain>
    </source>
</reference>
<evidence type="ECO:0000256" key="2">
    <source>
        <dbReference type="SAM" id="MobiDB-lite"/>
    </source>
</evidence>
<sequence length="276" mass="30709">MHTPVPVPLLLPSRAPPRGIRSAVGLQVAGSVNKPRLLHTTAPWHDHYSTLDISPQASQKDIKAQFYKLSKQFHPDRNQGSDDAKRKFQEVSEAYASLGTEANRKEYDRSLAARRAGGGGGGGRSFRYASSDNSSRRARATYAWNYRQQQGRRDSQHHQSRASSYHPHFSGSSTSSGSGSSSSMFERFAARERRREAATQARQGTAAYKDSFGNVSPEEHHAQTASPVIRFLQVAGLFYVVFWVGTRLGGGSQTTKIKAEQEDEWEHRDSVTIRRC</sequence>
<dbReference type="InterPro" id="IPR051938">
    <property type="entry name" value="Apopto_cytoskel_mod"/>
</dbReference>
<feature type="region of interest" description="Disordered" evidence="2">
    <location>
        <begin position="147"/>
        <end position="219"/>
    </location>
</feature>
<dbReference type="Pfam" id="PF00226">
    <property type="entry name" value="DnaJ"/>
    <property type="match status" value="1"/>
</dbReference>
<dbReference type="GeneID" id="37042820"/>
<dbReference type="AlphaFoldDB" id="A0A316YP76"/>
<dbReference type="PANTHER" id="PTHR44145:SF3">
    <property type="entry name" value="DNAJ HOMOLOG SUBFAMILY A MEMBER 3, MITOCHONDRIAL"/>
    <property type="match status" value="1"/>
</dbReference>
<evidence type="ECO:0000259" key="3">
    <source>
        <dbReference type="PROSITE" id="PS50076"/>
    </source>
</evidence>
<dbReference type="SUPFAM" id="SSF46565">
    <property type="entry name" value="Chaperone J-domain"/>
    <property type="match status" value="1"/>
</dbReference>
<accession>A0A316YP76</accession>
<evidence type="ECO:0000256" key="1">
    <source>
        <dbReference type="ARBA" id="ARBA00023186"/>
    </source>
</evidence>
<dbReference type="InterPro" id="IPR036869">
    <property type="entry name" value="J_dom_sf"/>
</dbReference>
<dbReference type="Gene3D" id="1.10.287.110">
    <property type="entry name" value="DnaJ domain"/>
    <property type="match status" value="1"/>
</dbReference>
<feature type="domain" description="J" evidence="3">
    <location>
        <begin position="46"/>
        <end position="111"/>
    </location>
</feature>
<feature type="compositionally biased region" description="Low complexity" evidence="2">
    <location>
        <begin position="170"/>
        <end position="187"/>
    </location>
</feature>
<dbReference type="OrthoDB" id="445556at2759"/>
<proteinExistence type="predicted"/>
<feature type="compositionally biased region" description="Basic and acidic residues" evidence="2">
    <location>
        <begin position="188"/>
        <end position="197"/>
    </location>
</feature>
<dbReference type="InterPro" id="IPR001623">
    <property type="entry name" value="DnaJ_domain"/>
</dbReference>
<name>A0A316YP76_9BASI</name>
<keyword evidence="1" id="KW-0143">Chaperone</keyword>
<dbReference type="STRING" id="215250.A0A316YP76"/>
<protein>
    <submittedName>
        <fullName evidence="4">DnaJ-domain-containing protein</fullName>
    </submittedName>
</protein>
<dbReference type="PANTHER" id="PTHR44145">
    <property type="entry name" value="DNAJ HOMOLOG SUBFAMILY A MEMBER 3, MITOCHONDRIAL"/>
    <property type="match status" value="1"/>
</dbReference>
<dbReference type="PROSITE" id="PS50076">
    <property type="entry name" value="DNAJ_2"/>
    <property type="match status" value="1"/>
</dbReference>
<dbReference type="PRINTS" id="PR00625">
    <property type="entry name" value="JDOMAIN"/>
</dbReference>
<feature type="compositionally biased region" description="Low complexity" evidence="2">
    <location>
        <begin position="198"/>
        <end position="207"/>
    </location>
</feature>
<dbReference type="EMBL" id="KZ819635">
    <property type="protein sequence ID" value="PWN91187.1"/>
    <property type="molecule type" value="Genomic_DNA"/>
</dbReference>
<organism evidence="4 5">
    <name type="scientific">Acaromyces ingoldii</name>
    <dbReference type="NCBI Taxonomy" id="215250"/>
    <lineage>
        <taxon>Eukaryota</taxon>
        <taxon>Fungi</taxon>
        <taxon>Dikarya</taxon>
        <taxon>Basidiomycota</taxon>
        <taxon>Ustilaginomycotina</taxon>
        <taxon>Exobasidiomycetes</taxon>
        <taxon>Exobasidiales</taxon>
        <taxon>Cryptobasidiaceae</taxon>
        <taxon>Acaromyces</taxon>
    </lineage>
</organism>
<dbReference type="Proteomes" id="UP000245768">
    <property type="component" value="Unassembled WGS sequence"/>
</dbReference>
<dbReference type="CDD" id="cd06257">
    <property type="entry name" value="DnaJ"/>
    <property type="match status" value="1"/>
</dbReference>
<keyword evidence="5" id="KW-1185">Reference proteome</keyword>
<feature type="region of interest" description="Disordered" evidence="2">
    <location>
        <begin position="113"/>
        <end position="134"/>
    </location>
</feature>
<dbReference type="SMART" id="SM00271">
    <property type="entry name" value="DnaJ"/>
    <property type="match status" value="1"/>
</dbReference>
<dbReference type="RefSeq" id="XP_025378385.1">
    <property type="nucleotide sequence ID" value="XM_025520904.1"/>
</dbReference>
<gene>
    <name evidence="4" type="ORF">FA10DRAFT_265057</name>
</gene>
<evidence type="ECO:0000313" key="4">
    <source>
        <dbReference type="EMBL" id="PWN91187.1"/>
    </source>
</evidence>
<evidence type="ECO:0000313" key="5">
    <source>
        <dbReference type="Proteomes" id="UP000245768"/>
    </source>
</evidence>